<evidence type="ECO:0000313" key="6">
    <source>
        <dbReference type="Proteomes" id="UP001107558"/>
    </source>
</evidence>
<dbReference type="PROSITE" id="PS01180">
    <property type="entry name" value="CUB"/>
    <property type="match status" value="1"/>
</dbReference>
<dbReference type="SUPFAM" id="SSF49854">
    <property type="entry name" value="Spermadhesin, CUB domain"/>
    <property type="match status" value="1"/>
</dbReference>
<keyword evidence="3" id="KW-0732">Signal</keyword>
<feature type="domain" description="CUB" evidence="4">
    <location>
        <begin position="20"/>
        <end position="135"/>
    </location>
</feature>
<accession>A0A9J6BWT5</accession>
<proteinExistence type="predicted"/>
<evidence type="ECO:0000256" key="1">
    <source>
        <dbReference type="ARBA" id="ARBA00023157"/>
    </source>
</evidence>
<keyword evidence="6" id="KW-1185">Reference proteome</keyword>
<gene>
    <name evidence="5" type="ORF">PVAND_004144</name>
</gene>
<reference evidence="5" key="1">
    <citation type="submission" date="2021-03" db="EMBL/GenBank/DDBJ databases">
        <title>Chromosome level genome of the anhydrobiotic midge Polypedilum vanderplanki.</title>
        <authorList>
            <person name="Yoshida Y."/>
            <person name="Kikawada T."/>
            <person name="Gusev O."/>
        </authorList>
    </citation>
    <scope>NUCLEOTIDE SEQUENCE</scope>
    <source>
        <strain evidence="5">NIAS01</strain>
        <tissue evidence="5">Whole body or cell culture</tissue>
    </source>
</reference>
<evidence type="ECO:0000256" key="3">
    <source>
        <dbReference type="SAM" id="SignalP"/>
    </source>
</evidence>
<dbReference type="Pfam" id="PF00431">
    <property type="entry name" value="CUB"/>
    <property type="match status" value="1"/>
</dbReference>
<comment type="caution">
    <text evidence="2">Lacks conserved residue(s) required for the propagation of feature annotation.</text>
</comment>
<dbReference type="InterPro" id="IPR035914">
    <property type="entry name" value="Sperma_CUB_dom_sf"/>
</dbReference>
<comment type="caution">
    <text evidence="5">The sequence shown here is derived from an EMBL/GenBank/DDBJ whole genome shotgun (WGS) entry which is preliminary data.</text>
</comment>
<evidence type="ECO:0000313" key="5">
    <source>
        <dbReference type="EMBL" id="KAG5674160.1"/>
    </source>
</evidence>
<name>A0A9J6BWT5_POLVA</name>
<dbReference type="AlphaFoldDB" id="A0A9J6BWT5"/>
<keyword evidence="1" id="KW-1015">Disulfide bond</keyword>
<sequence length="139" mass="15957">MYKALTLLFLTTIDCQSNDCNFYNLIQPNENFEIYSNGYKKGSSAEKNVNCRYAIETSPGYKISTLCRFSFFFPLPKCQSSLQISRRGRVDLQDAQTFCGWLGKISTTSLNNRMTIEFKTGSIFDSKFLCKLKLIEDEC</sequence>
<evidence type="ECO:0000259" key="4">
    <source>
        <dbReference type="PROSITE" id="PS01180"/>
    </source>
</evidence>
<organism evidence="5 6">
    <name type="scientific">Polypedilum vanderplanki</name>
    <name type="common">Sleeping chironomid midge</name>
    <dbReference type="NCBI Taxonomy" id="319348"/>
    <lineage>
        <taxon>Eukaryota</taxon>
        <taxon>Metazoa</taxon>
        <taxon>Ecdysozoa</taxon>
        <taxon>Arthropoda</taxon>
        <taxon>Hexapoda</taxon>
        <taxon>Insecta</taxon>
        <taxon>Pterygota</taxon>
        <taxon>Neoptera</taxon>
        <taxon>Endopterygota</taxon>
        <taxon>Diptera</taxon>
        <taxon>Nematocera</taxon>
        <taxon>Chironomoidea</taxon>
        <taxon>Chironomidae</taxon>
        <taxon>Chironominae</taxon>
        <taxon>Polypedilum</taxon>
        <taxon>Polypedilum</taxon>
    </lineage>
</organism>
<protein>
    <recommendedName>
        <fullName evidence="4">CUB domain-containing protein</fullName>
    </recommendedName>
</protein>
<dbReference type="EMBL" id="JADBJN010000003">
    <property type="protein sequence ID" value="KAG5674160.1"/>
    <property type="molecule type" value="Genomic_DNA"/>
</dbReference>
<feature type="chain" id="PRO_5039913991" description="CUB domain-containing protein" evidence="3">
    <location>
        <begin position="18"/>
        <end position="139"/>
    </location>
</feature>
<dbReference type="InterPro" id="IPR000859">
    <property type="entry name" value="CUB_dom"/>
</dbReference>
<dbReference type="Gene3D" id="2.60.120.290">
    <property type="entry name" value="Spermadhesin, CUB domain"/>
    <property type="match status" value="1"/>
</dbReference>
<feature type="signal peptide" evidence="3">
    <location>
        <begin position="1"/>
        <end position="17"/>
    </location>
</feature>
<dbReference type="Proteomes" id="UP001107558">
    <property type="component" value="Chromosome 3"/>
</dbReference>
<evidence type="ECO:0000256" key="2">
    <source>
        <dbReference type="PROSITE-ProRule" id="PRU00059"/>
    </source>
</evidence>